<comment type="pathway">
    <text evidence="2">Protein modification; protein lipoylation via exogenous pathway; protein N(6)-(lipoyl)lysine from lipoate: step 1/2.</text>
</comment>
<evidence type="ECO:0000256" key="6">
    <source>
        <dbReference type="ARBA" id="ARBA00022840"/>
    </source>
</evidence>
<dbReference type="InterPro" id="IPR004143">
    <property type="entry name" value="BPL_LPL_catalytic"/>
</dbReference>
<dbReference type="SUPFAM" id="SSF82649">
    <property type="entry name" value="SufE/NifU"/>
    <property type="match status" value="1"/>
</dbReference>
<evidence type="ECO:0000259" key="8">
    <source>
        <dbReference type="PROSITE" id="PS51733"/>
    </source>
</evidence>
<dbReference type="GO" id="GO:0016979">
    <property type="term" value="F:lipoate-protein ligase activity"/>
    <property type="evidence" value="ECO:0007669"/>
    <property type="project" value="UniProtKB-EC"/>
</dbReference>
<evidence type="ECO:0000313" key="9">
    <source>
        <dbReference type="EMBL" id="MBO7746439.1"/>
    </source>
</evidence>
<dbReference type="CDD" id="cd16443">
    <property type="entry name" value="LplA"/>
    <property type="match status" value="1"/>
</dbReference>
<dbReference type="InterPro" id="IPR004562">
    <property type="entry name" value="LipoylTrfase_LipoateP_Ligase"/>
</dbReference>
<dbReference type="InterPro" id="IPR019491">
    <property type="entry name" value="Lipoate_protein_ligase_C"/>
</dbReference>
<organism evidence="9 10">
    <name type="scientific">Paenibacillus artemisiicola</name>
    <dbReference type="NCBI Taxonomy" id="1172618"/>
    <lineage>
        <taxon>Bacteria</taxon>
        <taxon>Bacillati</taxon>
        <taxon>Bacillota</taxon>
        <taxon>Bacilli</taxon>
        <taxon>Bacillales</taxon>
        <taxon>Paenibacillaceae</taxon>
        <taxon>Paenibacillus</taxon>
    </lineage>
</organism>
<dbReference type="PANTHER" id="PTHR12561">
    <property type="entry name" value="LIPOATE-PROTEIN LIGASE"/>
    <property type="match status" value="1"/>
</dbReference>
<dbReference type="EC" id="6.3.1.20" evidence="3"/>
<name>A0ABS3WDN7_9BACL</name>
<evidence type="ECO:0000256" key="3">
    <source>
        <dbReference type="ARBA" id="ARBA00012367"/>
    </source>
</evidence>
<evidence type="ECO:0000256" key="5">
    <source>
        <dbReference type="ARBA" id="ARBA00022741"/>
    </source>
</evidence>
<dbReference type="PROSITE" id="PS51733">
    <property type="entry name" value="BPL_LPL_CATALYTIC"/>
    <property type="match status" value="1"/>
</dbReference>
<gene>
    <name evidence="9" type="ORF">I8J29_19685</name>
</gene>
<comment type="catalytic activity">
    <reaction evidence="7">
        <text>L-lysyl-[lipoyl-carrier protein] + (R)-lipoate + ATP = N(6)-[(R)-lipoyl]-L-lysyl-[lipoyl-carrier protein] + AMP + diphosphate + H(+)</text>
        <dbReference type="Rhea" id="RHEA:49288"/>
        <dbReference type="Rhea" id="RHEA-COMP:10500"/>
        <dbReference type="Rhea" id="RHEA-COMP:10502"/>
        <dbReference type="ChEBI" id="CHEBI:15378"/>
        <dbReference type="ChEBI" id="CHEBI:29969"/>
        <dbReference type="ChEBI" id="CHEBI:30616"/>
        <dbReference type="ChEBI" id="CHEBI:33019"/>
        <dbReference type="ChEBI" id="CHEBI:83088"/>
        <dbReference type="ChEBI" id="CHEBI:83099"/>
        <dbReference type="ChEBI" id="CHEBI:456215"/>
        <dbReference type="EC" id="6.3.1.20"/>
    </reaction>
</comment>
<dbReference type="Proteomes" id="UP000670947">
    <property type="component" value="Unassembled WGS sequence"/>
</dbReference>
<dbReference type="NCBIfam" id="TIGR00545">
    <property type="entry name" value="lipoyltrans"/>
    <property type="match status" value="1"/>
</dbReference>
<reference evidence="9 10" key="1">
    <citation type="submission" date="2021-03" db="EMBL/GenBank/DDBJ databases">
        <title>Paenibacillus artemisicola MWE-103 whole genome sequence.</title>
        <authorList>
            <person name="Ham Y.J."/>
        </authorList>
    </citation>
    <scope>NUCLEOTIDE SEQUENCE [LARGE SCALE GENOMIC DNA]</scope>
    <source>
        <strain evidence="9 10">MWE-103</strain>
    </source>
</reference>
<dbReference type="EMBL" id="JAGGDJ010000018">
    <property type="protein sequence ID" value="MBO7746439.1"/>
    <property type="molecule type" value="Genomic_DNA"/>
</dbReference>
<keyword evidence="4 9" id="KW-0436">Ligase</keyword>
<feature type="domain" description="BPL/LPL catalytic" evidence="8">
    <location>
        <begin position="27"/>
        <end position="214"/>
    </location>
</feature>
<keyword evidence="5" id="KW-0547">Nucleotide-binding</keyword>
<evidence type="ECO:0000256" key="2">
    <source>
        <dbReference type="ARBA" id="ARBA00005124"/>
    </source>
</evidence>
<protein>
    <recommendedName>
        <fullName evidence="3">lipoate--protein ligase</fullName>
        <ecNumber evidence="3">6.3.1.20</ecNumber>
    </recommendedName>
</protein>
<keyword evidence="6" id="KW-0067">ATP-binding</keyword>
<evidence type="ECO:0000313" key="10">
    <source>
        <dbReference type="Proteomes" id="UP000670947"/>
    </source>
</evidence>
<evidence type="ECO:0000256" key="4">
    <source>
        <dbReference type="ARBA" id="ARBA00022598"/>
    </source>
</evidence>
<evidence type="ECO:0000256" key="1">
    <source>
        <dbReference type="ARBA" id="ARBA00005085"/>
    </source>
</evidence>
<dbReference type="Pfam" id="PF10437">
    <property type="entry name" value="Lip_prot_lig_C"/>
    <property type="match status" value="1"/>
</dbReference>
<proteinExistence type="predicted"/>
<dbReference type="InterPro" id="IPR045864">
    <property type="entry name" value="aa-tRNA-synth_II/BPL/LPL"/>
</dbReference>
<dbReference type="Gene3D" id="3.30.390.50">
    <property type="entry name" value="CO dehydrogenase flavoprotein, C-terminal domain"/>
    <property type="match status" value="1"/>
</dbReference>
<dbReference type="RefSeq" id="WP_208849217.1">
    <property type="nucleotide sequence ID" value="NZ_JAGGDJ010000018.1"/>
</dbReference>
<sequence>MLFIDNGDRHDPSWNLALEEYALRNLAGEQDFLLFYINEPSIIIGKNQNTAEEVNADYVERNGIHVVRRLSGGGAVYHDLGNLNFSFITKDDGKSFHNFRKFTEPVVEALRKLGVDAELSGRNDLQVGERKISGNAQFASKGVMFSHGTLLFDSEVDAIVSALNVNPAKFESKATKSVRSRVANIAEFLKTPMTMAEFRAFILASIFGSESDVPEYKLTEADLAGVRKLADERYRSWDWNYGRSPKFNVRQTKRLSAGTYDVRLFVEGGVIAEASVYGDFFGTGEVSDVTDKLAGVKYEAAAVAEALKDVDLTVYFGPVDRREWLSLLF</sequence>
<comment type="caution">
    <text evidence="9">The sequence shown here is derived from an EMBL/GenBank/DDBJ whole genome shotgun (WGS) entry which is preliminary data.</text>
</comment>
<dbReference type="Gene3D" id="3.30.930.10">
    <property type="entry name" value="Bira Bifunctional Protein, Domain 2"/>
    <property type="match status" value="1"/>
</dbReference>
<evidence type="ECO:0000256" key="7">
    <source>
        <dbReference type="ARBA" id="ARBA00048037"/>
    </source>
</evidence>
<accession>A0ABS3WDN7</accession>
<dbReference type="PANTHER" id="PTHR12561:SF3">
    <property type="entry name" value="LIPOYLTRANSFERASE 1, MITOCHONDRIAL"/>
    <property type="match status" value="1"/>
</dbReference>
<dbReference type="SUPFAM" id="SSF55681">
    <property type="entry name" value="Class II aaRS and biotin synthetases"/>
    <property type="match status" value="1"/>
</dbReference>
<comment type="pathway">
    <text evidence="1">Protein modification; protein lipoylation via exogenous pathway; protein N(6)-(lipoyl)lysine from lipoate: step 2/2.</text>
</comment>
<dbReference type="Pfam" id="PF21948">
    <property type="entry name" value="LplA-B_cat"/>
    <property type="match status" value="1"/>
</dbReference>
<keyword evidence="10" id="KW-1185">Reference proteome</keyword>